<dbReference type="SUPFAM" id="SSF48264">
    <property type="entry name" value="Cytochrome P450"/>
    <property type="match status" value="1"/>
</dbReference>
<reference evidence="7" key="1">
    <citation type="submission" date="2022-02" db="EMBL/GenBank/DDBJ databases">
        <authorList>
            <person name="Henning P.M."/>
            <person name="McCubbin A.G."/>
            <person name="Shore J.S."/>
        </authorList>
    </citation>
    <scope>NUCLEOTIDE SEQUENCE</scope>
    <source>
        <strain evidence="7">F60SS</strain>
        <tissue evidence="7">Leaves</tissue>
    </source>
</reference>
<evidence type="ECO:0000313" key="8">
    <source>
        <dbReference type="Proteomes" id="UP001141552"/>
    </source>
</evidence>
<evidence type="ECO:0000256" key="3">
    <source>
        <dbReference type="ARBA" id="ARBA00023002"/>
    </source>
</evidence>
<evidence type="ECO:0000256" key="6">
    <source>
        <dbReference type="RuleBase" id="RU000461"/>
    </source>
</evidence>
<keyword evidence="3 6" id="KW-0560">Oxidoreductase</keyword>
<dbReference type="InterPro" id="IPR036396">
    <property type="entry name" value="Cyt_P450_sf"/>
</dbReference>
<organism evidence="7 8">
    <name type="scientific">Turnera subulata</name>
    <dbReference type="NCBI Taxonomy" id="218843"/>
    <lineage>
        <taxon>Eukaryota</taxon>
        <taxon>Viridiplantae</taxon>
        <taxon>Streptophyta</taxon>
        <taxon>Embryophyta</taxon>
        <taxon>Tracheophyta</taxon>
        <taxon>Spermatophyta</taxon>
        <taxon>Magnoliopsida</taxon>
        <taxon>eudicotyledons</taxon>
        <taxon>Gunneridae</taxon>
        <taxon>Pentapetalae</taxon>
        <taxon>rosids</taxon>
        <taxon>fabids</taxon>
        <taxon>Malpighiales</taxon>
        <taxon>Passifloraceae</taxon>
        <taxon>Turnera</taxon>
    </lineage>
</organism>
<dbReference type="InterPro" id="IPR002401">
    <property type="entry name" value="Cyt_P450_E_grp-I"/>
</dbReference>
<comment type="caution">
    <text evidence="7">The sequence shown here is derived from an EMBL/GenBank/DDBJ whole genome shotgun (WGS) entry which is preliminary data.</text>
</comment>
<keyword evidence="4 5" id="KW-0408">Iron</keyword>
<dbReference type="AlphaFoldDB" id="A0A9Q0FJ74"/>
<dbReference type="Gene3D" id="1.10.630.10">
    <property type="entry name" value="Cytochrome P450"/>
    <property type="match status" value="1"/>
</dbReference>
<keyword evidence="8" id="KW-1185">Reference proteome</keyword>
<dbReference type="CDD" id="cd11073">
    <property type="entry name" value="CYP76-like"/>
    <property type="match status" value="1"/>
</dbReference>
<dbReference type="PANTHER" id="PTHR47950">
    <property type="entry name" value="CYTOCHROME P450, FAMILY 76, SUBFAMILY C, POLYPEPTIDE 5-RELATED"/>
    <property type="match status" value="1"/>
</dbReference>
<comment type="cofactor">
    <cofactor evidence="5">
        <name>heme</name>
        <dbReference type="ChEBI" id="CHEBI:30413"/>
    </cofactor>
</comment>
<dbReference type="InterPro" id="IPR017972">
    <property type="entry name" value="Cyt_P450_CS"/>
</dbReference>
<keyword evidence="5 6" id="KW-0349">Heme</keyword>
<evidence type="ECO:0000256" key="5">
    <source>
        <dbReference type="PIRSR" id="PIRSR602401-1"/>
    </source>
</evidence>
<keyword evidence="2 5" id="KW-0479">Metal-binding</keyword>
<feature type="binding site" description="axial binding residue" evidence="5">
    <location>
        <position position="437"/>
    </location>
    <ligand>
        <name>heme</name>
        <dbReference type="ChEBI" id="CHEBI:30413"/>
    </ligand>
    <ligandPart>
        <name>Fe</name>
        <dbReference type="ChEBI" id="CHEBI:18248"/>
    </ligandPart>
</feature>
<comment type="similarity">
    <text evidence="1 6">Belongs to the cytochrome P450 family.</text>
</comment>
<dbReference type="GO" id="GO:0004497">
    <property type="term" value="F:monooxygenase activity"/>
    <property type="evidence" value="ECO:0007669"/>
    <property type="project" value="UniProtKB-KW"/>
</dbReference>
<dbReference type="OrthoDB" id="2789670at2759"/>
<evidence type="ECO:0000256" key="2">
    <source>
        <dbReference type="ARBA" id="ARBA00022723"/>
    </source>
</evidence>
<dbReference type="PRINTS" id="PR00385">
    <property type="entry name" value="P450"/>
</dbReference>
<keyword evidence="6" id="KW-0503">Monooxygenase</keyword>
<dbReference type="InterPro" id="IPR001128">
    <property type="entry name" value="Cyt_P450"/>
</dbReference>
<evidence type="ECO:0000256" key="1">
    <source>
        <dbReference type="ARBA" id="ARBA00010617"/>
    </source>
</evidence>
<dbReference type="GO" id="GO:0016705">
    <property type="term" value="F:oxidoreductase activity, acting on paired donors, with incorporation or reduction of molecular oxygen"/>
    <property type="evidence" value="ECO:0007669"/>
    <property type="project" value="InterPro"/>
</dbReference>
<reference evidence="7" key="2">
    <citation type="journal article" date="2023" name="Plants (Basel)">
        <title>Annotation of the Turnera subulata (Passifloraceae) Draft Genome Reveals the S-Locus Evolved after the Divergence of Turneroideae from Passifloroideae in a Stepwise Manner.</title>
        <authorList>
            <person name="Henning P.M."/>
            <person name="Roalson E.H."/>
            <person name="Mir W."/>
            <person name="McCubbin A.G."/>
            <person name="Shore J.S."/>
        </authorList>
    </citation>
    <scope>NUCLEOTIDE SEQUENCE</scope>
    <source>
        <strain evidence="7">F60SS</strain>
    </source>
</reference>
<dbReference type="Pfam" id="PF00067">
    <property type="entry name" value="p450"/>
    <property type="match status" value="1"/>
</dbReference>
<name>A0A9Q0FJ74_9ROSI</name>
<dbReference type="GO" id="GO:0005506">
    <property type="term" value="F:iron ion binding"/>
    <property type="evidence" value="ECO:0007669"/>
    <property type="project" value="InterPro"/>
</dbReference>
<dbReference type="EMBL" id="JAKUCV010005314">
    <property type="protein sequence ID" value="KAJ4831665.1"/>
    <property type="molecule type" value="Genomic_DNA"/>
</dbReference>
<gene>
    <name evidence="7" type="ORF">Tsubulata_027999</name>
</gene>
<dbReference type="GO" id="GO:0020037">
    <property type="term" value="F:heme binding"/>
    <property type="evidence" value="ECO:0007669"/>
    <property type="project" value="InterPro"/>
</dbReference>
<evidence type="ECO:0000256" key="4">
    <source>
        <dbReference type="ARBA" id="ARBA00023004"/>
    </source>
</evidence>
<dbReference type="Proteomes" id="UP001141552">
    <property type="component" value="Unassembled WGS sequence"/>
</dbReference>
<dbReference type="PRINTS" id="PR00463">
    <property type="entry name" value="EP450I"/>
</dbReference>
<proteinExistence type="inferred from homology"/>
<protein>
    <recommendedName>
        <fullName evidence="9">Cytochrome P450</fullName>
    </recommendedName>
</protein>
<evidence type="ECO:0000313" key="7">
    <source>
        <dbReference type="EMBL" id="KAJ4831665.1"/>
    </source>
</evidence>
<dbReference type="PANTHER" id="PTHR47950:SF48">
    <property type="entry name" value="CYTOCHROME P450 FAMILY PROTEIN, EXPRESSED"/>
    <property type="match status" value="1"/>
</dbReference>
<evidence type="ECO:0008006" key="9">
    <source>
        <dbReference type="Google" id="ProtNLM"/>
    </source>
</evidence>
<dbReference type="PROSITE" id="PS00086">
    <property type="entry name" value="CYTOCHROME_P450"/>
    <property type="match status" value="1"/>
</dbReference>
<dbReference type="FunFam" id="1.10.630.10:FF:000007">
    <property type="entry name" value="Cytochrome P450 76C4"/>
    <property type="match status" value="1"/>
</dbReference>
<accession>A0A9Q0FJ74</accession>
<sequence length="494" mass="55469">MDFVLALPLSVVLGLVLFQAHRFLTTRNARLPPGPPRLPIIGNLLDIGDRPHKSMARLAKVHGPLMSLKLGQVTTIVISSPSLAKEILQKYDSVLSNRYLPDAARGLDHHEISITWLPVGPLWRNLRKICNSYILTPQKLDANQELRRKKVHKLLADVQQHCLAGQAVDISQVVCKAIFNSLSNTIFSLDLFDPSSETSHKDAVRGIMVELGRPNLGDYFPILRYLDLQGIRGRLETHAVKLFDIYDRIINERLQSRRVEGYVPKNDMLETLLSISEEDSDIMDNNLIKHLIVEIITPGSDTSTSTIEWAMAELLRHPRTLRKAREELDKIIGRENMVQESDIAHLPYLQAIIKETLRLHPAGPLLAPREASEEVELCGFTIPKGAKVLVNVWAIGRDPSTWEDPESFVPERFLGSNIDVKGHNFELIPFGAGRRICPGLPLAIRMAHLILGSLLHSFDWQLEDGTTPENMDMEDIFGLTLAKAEPLRAIPIQP</sequence>